<dbReference type="EMBL" id="VLTJ01000029">
    <property type="protein sequence ID" value="TSH92693.1"/>
    <property type="molecule type" value="Genomic_DNA"/>
</dbReference>
<organism evidence="8 9">
    <name type="scientific">Verticiella sediminum</name>
    <dbReference type="NCBI Taxonomy" id="1247510"/>
    <lineage>
        <taxon>Bacteria</taxon>
        <taxon>Pseudomonadati</taxon>
        <taxon>Pseudomonadota</taxon>
        <taxon>Betaproteobacteria</taxon>
        <taxon>Burkholderiales</taxon>
        <taxon>Alcaligenaceae</taxon>
        <taxon>Verticiella</taxon>
    </lineage>
</organism>
<keyword evidence="2 6" id="KW-0560">Oxidoreductase</keyword>
<dbReference type="InterPro" id="IPR015590">
    <property type="entry name" value="Aldehyde_DH_dom"/>
</dbReference>
<dbReference type="Gene3D" id="3.40.309.10">
    <property type="entry name" value="Aldehyde Dehydrogenase, Chain A, domain 2"/>
    <property type="match status" value="1"/>
</dbReference>
<dbReference type="AlphaFoldDB" id="A0A556AIH6"/>
<dbReference type="PANTHER" id="PTHR42804:SF1">
    <property type="entry name" value="ALDEHYDE DEHYDROGENASE-RELATED"/>
    <property type="match status" value="1"/>
</dbReference>
<proteinExistence type="inferred from homology"/>
<evidence type="ECO:0000256" key="1">
    <source>
        <dbReference type="ARBA" id="ARBA00009986"/>
    </source>
</evidence>
<dbReference type="InterPro" id="IPR016160">
    <property type="entry name" value="Ald_DH_CS_CYS"/>
</dbReference>
<evidence type="ECO:0000313" key="9">
    <source>
        <dbReference type="Proteomes" id="UP000318405"/>
    </source>
</evidence>
<evidence type="ECO:0000259" key="7">
    <source>
        <dbReference type="Pfam" id="PF00171"/>
    </source>
</evidence>
<comment type="similarity">
    <text evidence="1 6">Belongs to the aldehyde dehydrogenase family.</text>
</comment>
<dbReference type="CDD" id="cd07138">
    <property type="entry name" value="ALDH_CddD_SSP0762"/>
    <property type="match status" value="1"/>
</dbReference>
<evidence type="ECO:0000256" key="4">
    <source>
        <dbReference type="ARBA" id="ARBA00049194"/>
    </source>
</evidence>
<dbReference type="Proteomes" id="UP000318405">
    <property type="component" value="Unassembled WGS sequence"/>
</dbReference>
<accession>A0A556AIH6</accession>
<dbReference type="PANTHER" id="PTHR42804">
    <property type="entry name" value="ALDEHYDE DEHYDROGENASE"/>
    <property type="match status" value="1"/>
</dbReference>
<reference evidence="8 9" key="1">
    <citation type="submission" date="2019-07" db="EMBL/GenBank/DDBJ databases">
        <title>Qingshengfaniella alkalisoli gen. nov., sp. nov., isolated from saline soil.</title>
        <authorList>
            <person name="Xu L."/>
            <person name="Huang X.-X."/>
            <person name="Sun J.-Q."/>
        </authorList>
    </citation>
    <scope>NUCLEOTIDE SEQUENCE [LARGE SCALE GENOMIC DNA]</scope>
    <source>
        <strain evidence="8 9">DSM 27279</strain>
    </source>
</reference>
<dbReference type="InterPro" id="IPR016162">
    <property type="entry name" value="Ald_DH_N"/>
</dbReference>
<comment type="caution">
    <text evidence="8">The sequence shown here is derived from an EMBL/GenBank/DDBJ whole genome shotgun (WGS) entry which is preliminary data.</text>
</comment>
<dbReference type="Pfam" id="PF00171">
    <property type="entry name" value="Aldedh"/>
    <property type="match status" value="1"/>
</dbReference>
<dbReference type="SUPFAM" id="SSF53720">
    <property type="entry name" value="ALDH-like"/>
    <property type="match status" value="1"/>
</dbReference>
<dbReference type="PROSITE" id="PS00687">
    <property type="entry name" value="ALDEHYDE_DEHYDR_GLU"/>
    <property type="match status" value="1"/>
</dbReference>
<dbReference type="EC" id="1.2.1.3" evidence="3"/>
<gene>
    <name evidence="8" type="ORF">FOZ76_14855</name>
</gene>
<name>A0A556AIH6_9BURK</name>
<dbReference type="GO" id="GO:0004029">
    <property type="term" value="F:aldehyde dehydrogenase (NAD+) activity"/>
    <property type="evidence" value="ECO:0007669"/>
    <property type="project" value="UniProtKB-EC"/>
</dbReference>
<dbReference type="InterPro" id="IPR016163">
    <property type="entry name" value="Ald_DH_C"/>
</dbReference>
<protein>
    <recommendedName>
        <fullName evidence="3">aldehyde dehydrogenase (NAD(+))</fullName>
        <ecNumber evidence="3">1.2.1.3</ecNumber>
    </recommendedName>
</protein>
<dbReference type="InterPro" id="IPR016161">
    <property type="entry name" value="Ald_DH/histidinol_DH"/>
</dbReference>
<feature type="active site" evidence="5">
    <location>
        <position position="252"/>
    </location>
</feature>
<feature type="domain" description="Aldehyde dehydrogenase" evidence="7">
    <location>
        <begin position="20"/>
        <end position="473"/>
    </location>
</feature>
<evidence type="ECO:0000256" key="2">
    <source>
        <dbReference type="ARBA" id="ARBA00023002"/>
    </source>
</evidence>
<dbReference type="FunFam" id="3.40.605.10:FF:000007">
    <property type="entry name" value="NAD/NADP-dependent betaine aldehyde dehydrogenase"/>
    <property type="match status" value="1"/>
</dbReference>
<dbReference type="Gene3D" id="3.40.605.10">
    <property type="entry name" value="Aldehyde Dehydrogenase, Chain A, domain 1"/>
    <property type="match status" value="1"/>
</dbReference>
<evidence type="ECO:0000313" key="8">
    <source>
        <dbReference type="EMBL" id="TSH92693.1"/>
    </source>
</evidence>
<dbReference type="RefSeq" id="WP_143949059.1">
    <property type="nucleotide sequence ID" value="NZ_BAABMB010000001.1"/>
</dbReference>
<dbReference type="OrthoDB" id="6187633at2"/>
<evidence type="ECO:0000256" key="6">
    <source>
        <dbReference type="RuleBase" id="RU003345"/>
    </source>
</evidence>
<sequence length="488" mass="51631">MTVSENQVRRHQHQFIDGQWRAARSDRYVCNVDSFTGEPISEVVLGDVADVNAAVAAARRAAASWAETSAASRCDLLRRVSVRLNARAAELAVEVTREVGMPLKLSNRIQTQAPAAAWATYASLGETFEFESSEGSSTVRRVPVGVVACITPWNYPLHQMTAKVAPALIAGCTVILKPSEIAPAAAQVLAESLEAEGCPAGVFNMIFGTGSTVGEALVLHEHVDMVSFTGSTAVGTHVARLAAGQMKRLSMELGGKSASVLLDGADLARAVRHAVSSCFLNSGQTCSALTRLVIPRAVLPEVDRLLCEEMEKLRMGDPMDSATRLGPLATQLQRDRVNTHVDRALTAGAKMLYRAPTSALPSTGYFVAPTALHVEPDMSIAQEEVFGPVLSVITHEGVDDAVAIANGTRYGLAGAVWAQDKGTALQVARRLRAGQVDVNGAVYNTTAPFGGFGLSGVGRENGRYGIDEFVELQALQLPPAQGAGSKQS</sequence>
<dbReference type="InterPro" id="IPR029510">
    <property type="entry name" value="Ald_DH_CS_GLU"/>
</dbReference>
<evidence type="ECO:0000256" key="5">
    <source>
        <dbReference type="PROSITE-ProRule" id="PRU10007"/>
    </source>
</evidence>
<keyword evidence="9" id="KW-1185">Reference proteome</keyword>
<evidence type="ECO:0000256" key="3">
    <source>
        <dbReference type="ARBA" id="ARBA00024226"/>
    </source>
</evidence>
<dbReference type="PROSITE" id="PS00070">
    <property type="entry name" value="ALDEHYDE_DEHYDR_CYS"/>
    <property type="match status" value="1"/>
</dbReference>
<comment type="catalytic activity">
    <reaction evidence="4">
        <text>an aldehyde + NAD(+) + H2O = a carboxylate + NADH + 2 H(+)</text>
        <dbReference type="Rhea" id="RHEA:16185"/>
        <dbReference type="ChEBI" id="CHEBI:15377"/>
        <dbReference type="ChEBI" id="CHEBI:15378"/>
        <dbReference type="ChEBI" id="CHEBI:17478"/>
        <dbReference type="ChEBI" id="CHEBI:29067"/>
        <dbReference type="ChEBI" id="CHEBI:57540"/>
        <dbReference type="ChEBI" id="CHEBI:57945"/>
        <dbReference type="EC" id="1.2.1.3"/>
    </reaction>
</comment>